<dbReference type="Gene3D" id="3.40.630.30">
    <property type="match status" value="1"/>
</dbReference>
<comment type="caution">
    <text evidence="2">The sequence shown here is derived from an EMBL/GenBank/DDBJ whole genome shotgun (WGS) entry which is preliminary data.</text>
</comment>
<dbReference type="Pfam" id="PF00583">
    <property type="entry name" value="Acetyltransf_1"/>
    <property type="match status" value="1"/>
</dbReference>
<dbReference type="EMBL" id="DXBU01000107">
    <property type="protein sequence ID" value="HIZ22709.1"/>
    <property type="molecule type" value="Genomic_DNA"/>
</dbReference>
<evidence type="ECO:0000259" key="1">
    <source>
        <dbReference type="PROSITE" id="PS51186"/>
    </source>
</evidence>
<name>A0A9D2ITM0_9FIRM</name>
<evidence type="ECO:0000313" key="2">
    <source>
        <dbReference type="EMBL" id="HIZ22709.1"/>
    </source>
</evidence>
<dbReference type="AlphaFoldDB" id="A0A9D2ITM0"/>
<accession>A0A9D2ITM0</accession>
<dbReference type="SUPFAM" id="SSF55729">
    <property type="entry name" value="Acyl-CoA N-acyltransferases (Nat)"/>
    <property type="match status" value="1"/>
</dbReference>
<protein>
    <submittedName>
        <fullName evidence="2">GNAT family N-acetyltransferase</fullName>
    </submittedName>
</protein>
<gene>
    <name evidence="2" type="ORF">IAA21_07950</name>
</gene>
<dbReference type="Proteomes" id="UP000824041">
    <property type="component" value="Unassembled WGS sequence"/>
</dbReference>
<proteinExistence type="predicted"/>
<organism evidence="2 3">
    <name type="scientific">Candidatus Blautia faecigallinarum</name>
    <dbReference type="NCBI Taxonomy" id="2838488"/>
    <lineage>
        <taxon>Bacteria</taxon>
        <taxon>Bacillati</taxon>
        <taxon>Bacillota</taxon>
        <taxon>Clostridia</taxon>
        <taxon>Lachnospirales</taxon>
        <taxon>Lachnospiraceae</taxon>
        <taxon>Blautia</taxon>
    </lineage>
</organism>
<sequence length="185" mass="21276">MEFLNIFKEGKKYRDEFYQLYEEAFPKEEKKPADLMEQLTAQGKMEMLAIEEDGGFAGLAINMLGADAALLDYFAISPEKRSGGYGGKAVQRLQERFRGCPYIFEIEMQDENAPNAEDRKRRKKFYLRNGLKETGIFANVYHTDFELLTPDGQLTYDGYVELLREILGEDAMGMLDPRPLFPETP</sequence>
<dbReference type="InterPro" id="IPR016181">
    <property type="entry name" value="Acyl_CoA_acyltransferase"/>
</dbReference>
<reference evidence="2" key="2">
    <citation type="submission" date="2021-04" db="EMBL/GenBank/DDBJ databases">
        <authorList>
            <person name="Gilroy R."/>
        </authorList>
    </citation>
    <scope>NUCLEOTIDE SEQUENCE</scope>
    <source>
        <strain evidence="2">14324</strain>
    </source>
</reference>
<dbReference type="InterPro" id="IPR000182">
    <property type="entry name" value="GNAT_dom"/>
</dbReference>
<evidence type="ECO:0000313" key="3">
    <source>
        <dbReference type="Proteomes" id="UP000824041"/>
    </source>
</evidence>
<dbReference type="GO" id="GO:0016747">
    <property type="term" value="F:acyltransferase activity, transferring groups other than amino-acyl groups"/>
    <property type="evidence" value="ECO:0007669"/>
    <property type="project" value="InterPro"/>
</dbReference>
<dbReference type="CDD" id="cd04301">
    <property type="entry name" value="NAT_SF"/>
    <property type="match status" value="1"/>
</dbReference>
<feature type="domain" description="N-acetyltransferase" evidence="1">
    <location>
        <begin position="1"/>
        <end position="152"/>
    </location>
</feature>
<reference evidence="2" key="1">
    <citation type="journal article" date="2021" name="PeerJ">
        <title>Extensive microbial diversity within the chicken gut microbiome revealed by metagenomics and culture.</title>
        <authorList>
            <person name="Gilroy R."/>
            <person name="Ravi A."/>
            <person name="Getino M."/>
            <person name="Pursley I."/>
            <person name="Horton D.L."/>
            <person name="Alikhan N.F."/>
            <person name="Baker D."/>
            <person name="Gharbi K."/>
            <person name="Hall N."/>
            <person name="Watson M."/>
            <person name="Adriaenssens E.M."/>
            <person name="Foster-Nyarko E."/>
            <person name="Jarju S."/>
            <person name="Secka A."/>
            <person name="Antonio M."/>
            <person name="Oren A."/>
            <person name="Chaudhuri R.R."/>
            <person name="La Ragione R."/>
            <person name="Hildebrand F."/>
            <person name="Pallen M.J."/>
        </authorList>
    </citation>
    <scope>NUCLEOTIDE SEQUENCE</scope>
    <source>
        <strain evidence="2">14324</strain>
    </source>
</reference>
<dbReference type="PROSITE" id="PS51186">
    <property type="entry name" value="GNAT"/>
    <property type="match status" value="1"/>
</dbReference>